<evidence type="ECO:0000313" key="1">
    <source>
        <dbReference type="EMBL" id="MFM9328522.1"/>
    </source>
</evidence>
<dbReference type="Proteomes" id="UP001631969">
    <property type="component" value="Unassembled WGS sequence"/>
</dbReference>
<keyword evidence="2" id="KW-1185">Reference proteome</keyword>
<name>A0ACC7NVW2_9BACL</name>
<dbReference type="EMBL" id="JBJURJ010000005">
    <property type="protein sequence ID" value="MFM9328522.1"/>
    <property type="molecule type" value="Genomic_DNA"/>
</dbReference>
<accession>A0ACC7NVW2</accession>
<keyword evidence="1" id="KW-0547">Nucleotide-binding</keyword>
<protein>
    <submittedName>
        <fullName evidence="1">ABC transporter ATP-binding protein</fullName>
    </submittedName>
</protein>
<reference evidence="1" key="1">
    <citation type="submission" date="2024-12" db="EMBL/GenBank/DDBJ databases">
        <authorList>
            <person name="Wu N."/>
        </authorList>
    </citation>
    <scope>NUCLEOTIDE SEQUENCE</scope>
    <source>
        <strain evidence="1">P15</strain>
    </source>
</reference>
<comment type="caution">
    <text evidence="1">The sequence shown here is derived from an EMBL/GenBank/DDBJ whole genome shotgun (WGS) entry which is preliminary data.</text>
</comment>
<gene>
    <name evidence="1" type="ORF">ACI1P1_09505</name>
</gene>
<keyword evidence="1" id="KW-0067">ATP-binding</keyword>
<organism evidence="1 2">
    <name type="scientific">Paenibacillus mesotrionivorans</name>
    <dbReference type="NCBI Taxonomy" id="3160968"/>
    <lineage>
        <taxon>Bacteria</taxon>
        <taxon>Bacillati</taxon>
        <taxon>Bacillota</taxon>
        <taxon>Bacilli</taxon>
        <taxon>Bacillales</taxon>
        <taxon>Paenibacillaceae</taxon>
        <taxon>Paenibacillus</taxon>
    </lineage>
</organism>
<proteinExistence type="predicted"/>
<sequence length="719" mass="79836">MSSIHQEKEKVGIKDSQLLKRMAAYALPYWKSLLFCLFLAFLIVVADLARPYLLKIAIDDHIGGLSKPMLAASANAPDAREELSRWGDIIESGDRIYVRINAGSEAAAAQQAEGGVEKAQIVDASGSSLLVRGWLTEEENAGKLETAAAAGTEGAKLVTDRGTYEAEVLTSGALKDFRAGDYSGFLKLGVLFLVVVAGGALLNYWQSNQLQYTGQHIIFNIRQQLFNHLSRMSMSFFDRNPVGRLVVRVTQDTESLNQLYSQVLVNLVKDVIVIVGILAIMLQLSVKLSLIAFAVLPFLAVITFYYRRLVREAQRQSRLILSRLNSFLAENLSGIRITQLFIREDRQREQFDGLNTAYYRAGMKGTVVNSIFQPVIGFLGNVSIALLLWYGGAKVLEGGITFGVVYAFTHYIRQFFQPLQSLAEKYNQIQTAMVGAERIVDMLNEEPAIVDAEKPQPLPAAVHGEIRFENVWFAYTGEEWVLKDVSFTIAPGQTVAFVGATGAGKSSIIQLINRFYDIQKGSIKLDGVDIREIPVADLRRTISVVQQDVFLFTGDIAHNIRLNNESITDRQVREAAAMVNMDEWISRLPQGYGTMLGERGVTLSLGERQLLSFARSIAFRPQILILDEATSNIDTETELAVQDALYTISKGRTTLIVAHRLSTIQHADQIIVMHKGKVREKGNHFELLAKQGYYYKLYELQYKDRGAEAAAAAAASGQR</sequence>
<evidence type="ECO:0000313" key="2">
    <source>
        <dbReference type="Proteomes" id="UP001631969"/>
    </source>
</evidence>